<dbReference type="Pfam" id="PF05107">
    <property type="entry name" value="Cas_Cas7"/>
    <property type="match status" value="1"/>
</dbReference>
<sequence>MTTLTHKIDFKVITSVTNANPNGDPLNGNRPRQNFDGYGEVSDVAIKRKIRNRLQDLGERVFVQSDDRADDGLKSLKDRVDSVEELKKIAGDKKKADVTRFSEVACETWIDTRSFGQVFAFKGLELSVGVRGPVSIQTAVSVDPIDINSMQITKSVNSVSEGGGKSSDTMGTKHFVDFGLYVFNGSINVQLAEKTGFTEEDAEKIKEALLTLFENDASSARPDGSMAVEKVYWWEHPSKMGKASSAKVHRSVKIEKIPEVDRAKSFDDYQITVEPLEGIELTVFEGL</sequence>
<evidence type="ECO:0000313" key="1">
    <source>
        <dbReference type="EMBL" id="OEH81412.1"/>
    </source>
</evidence>
<dbReference type="RefSeq" id="WP_069699612.1">
    <property type="nucleotide sequence ID" value="NZ_JAGGMA010000052.1"/>
</dbReference>
<dbReference type="STRING" id="762845.BCR26_16535"/>
<dbReference type="InterPro" id="IPR013418">
    <property type="entry name" value="CRISPR-assoc_prot_Cas7/Csd2"/>
</dbReference>
<dbReference type="NCBIfam" id="TIGR02589">
    <property type="entry name" value="cas_Csd2"/>
    <property type="match status" value="1"/>
</dbReference>
<keyword evidence="2" id="KW-1185">Reference proteome</keyword>
<gene>
    <name evidence="1" type="ORF">BCR26_16535</name>
</gene>
<evidence type="ECO:0000313" key="2">
    <source>
        <dbReference type="Proteomes" id="UP000095256"/>
    </source>
</evidence>
<proteinExistence type="predicted"/>
<dbReference type="InterPro" id="IPR006482">
    <property type="entry name" value="Cas7_Csh2/Csh2"/>
</dbReference>
<dbReference type="Proteomes" id="UP000095256">
    <property type="component" value="Unassembled WGS sequence"/>
</dbReference>
<dbReference type="OrthoDB" id="9776792at2"/>
<dbReference type="EMBL" id="MIEK01000046">
    <property type="protein sequence ID" value="OEH81412.1"/>
    <property type="molecule type" value="Genomic_DNA"/>
</dbReference>
<reference evidence="1 2" key="1">
    <citation type="submission" date="2016-09" db="EMBL/GenBank/DDBJ databases">
        <authorList>
            <person name="Capua I."/>
            <person name="De Benedictis P."/>
            <person name="Joannis T."/>
            <person name="Lombin L.H."/>
            <person name="Cattoli G."/>
        </authorList>
    </citation>
    <scope>NUCLEOTIDE SEQUENCE [LARGE SCALE GENOMIC DNA]</scope>
    <source>
        <strain evidence="1 2">LMG 25899</strain>
    </source>
</reference>
<dbReference type="AlphaFoldDB" id="A0A1E5KU42"/>
<organism evidence="1 2">
    <name type="scientific">Enterococcus rivorum</name>
    <dbReference type="NCBI Taxonomy" id="762845"/>
    <lineage>
        <taxon>Bacteria</taxon>
        <taxon>Bacillati</taxon>
        <taxon>Bacillota</taxon>
        <taxon>Bacilli</taxon>
        <taxon>Lactobacillales</taxon>
        <taxon>Enterococcaceae</taxon>
        <taxon>Enterococcus</taxon>
    </lineage>
</organism>
<dbReference type="GO" id="GO:0043571">
    <property type="term" value="P:maintenance of CRISPR repeat elements"/>
    <property type="evidence" value="ECO:0007669"/>
    <property type="project" value="InterPro"/>
</dbReference>
<comment type="caution">
    <text evidence="1">The sequence shown here is derived from an EMBL/GenBank/DDBJ whole genome shotgun (WGS) entry which is preliminary data.</text>
</comment>
<dbReference type="NCBIfam" id="TIGR01595">
    <property type="entry name" value="cas_CT1132"/>
    <property type="match status" value="1"/>
</dbReference>
<accession>A0A1E5KU42</accession>
<name>A0A1E5KU42_9ENTE</name>
<protein>
    <submittedName>
        <fullName evidence="1">Type I-C CRISPR-associated protein Cas7/Csd2</fullName>
    </submittedName>
</protein>